<keyword evidence="3" id="KW-0964">Secreted</keyword>
<dbReference type="AlphaFoldDB" id="F2ELC9"/>
<protein>
    <submittedName>
        <fullName evidence="8">Predicted protein</fullName>
    </submittedName>
</protein>
<reference evidence="8" key="1">
    <citation type="journal article" date="2011" name="Plant Physiol.">
        <title>Comprehensive sequence analysis of 24,783 barley full-length cDNAs derived from 12 clone libraries.</title>
        <authorList>
            <person name="Matsumoto T."/>
            <person name="Tanaka T."/>
            <person name="Sakai H."/>
            <person name="Amano N."/>
            <person name="Kanamori H."/>
            <person name="Kurita K."/>
            <person name="Kikuta A."/>
            <person name="Kamiya K."/>
            <person name="Yamamoto M."/>
            <person name="Ikawa H."/>
            <person name="Fujii N."/>
            <person name="Hori K."/>
            <person name="Itoh T."/>
            <person name="Sato K."/>
        </authorList>
    </citation>
    <scope>NUCLEOTIDE SEQUENCE</scope>
</reference>
<dbReference type="InterPro" id="IPR002355">
    <property type="entry name" value="Cu_oxidase_Cu_BS"/>
</dbReference>
<evidence type="ECO:0000256" key="4">
    <source>
        <dbReference type="ARBA" id="ARBA00022723"/>
    </source>
</evidence>
<dbReference type="GO" id="GO:0016491">
    <property type="term" value="F:oxidoreductase activity"/>
    <property type="evidence" value="ECO:0007669"/>
    <property type="project" value="InterPro"/>
</dbReference>
<dbReference type="EMBL" id="AK376957">
    <property type="protein sequence ID" value="BAK08151.1"/>
    <property type="molecule type" value="mRNA"/>
</dbReference>
<evidence type="ECO:0000256" key="5">
    <source>
        <dbReference type="ARBA" id="ARBA00022737"/>
    </source>
</evidence>
<evidence type="ECO:0000256" key="3">
    <source>
        <dbReference type="ARBA" id="ARBA00022525"/>
    </source>
</evidence>
<dbReference type="InterPro" id="IPR011706">
    <property type="entry name" value="Cu-oxidase_C"/>
</dbReference>
<dbReference type="SUPFAM" id="SSF49503">
    <property type="entry name" value="Cupredoxins"/>
    <property type="match status" value="1"/>
</dbReference>
<accession>F2ELC9</accession>
<dbReference type="InterPro" id="IPR045087">
    <property type="entry name" value="Cu-oxidase_fam"/>
</dbReference>
<dbReference type="PANTHER" id="PTHR11709">
    <property type="entry name" value="MULTI-COPPER OXIDASE"/>
    <property type="match status" value="1"/>
</dbReference>
<dbReference type="GO" id="GO:0005507">
    <property type="term" value="F:copper ion binding"/>
    <property type="evidence" value="ECO:0007669"/>
    <property type="project" value="InterPro"/>
</dbReference>
<evidence type="ECO:0000256" key="6">
    <source>
        <dbReference type="ARBA" id="ARBA00023008"/>
    </source>
</evidence>
<dbReference type="PANTHER" id="PTHR11709:SF356">
    <property type="entry name" value="LACCASE"/>
    <property type="match status" value="1"/>
</dbReference>
<dbReference type="Gene3D" id="2.60.40.420">
    <property type="entry name" value="Cupredoxins - blue copper proteins"/>
    <property type="match status" value="1"/>
</dbReference>
<dbReference type="PROSITE" id="PS00080">
    <property type="entry name" value="MULTICOPPER_OXIDASE2"/>
    <property type="match status" value="1"/>
</dbReference>
<dbReference type="GO" id="GO:0005576">
    <property type="term" value="C:extracellular region"/>
    <property type="evidence" value="ECO:0007669"/>
    <property type="project" value="UniProtKB-SubCell"/>
</dbReference>
<evidence type="ECO:0000313" key="8">
    <source>
        <dbReference type="EMBL" id="BAK08151.1"/>
    </source>
</evidence>
<keyword evidence="6" id="KW-0186">Copper</keyword>
<organism evidence="8">
    <name type="scientific">Hordeum vulgare subsp. vulgare</name>
    <name type="common">Domesticated barley</name>
    <dbReference type="NCBI Taxonomy" id="112509"/>
    <lineage>
        <taxon>Eukaryota</taxon>
        <taxon>Viridiplantae</taxon>
        <taxon>Streptophyta</taxon>
        <taxon>Embryophyta</taxon>
        <taxon>Tracheophyta</taxon>
        <taxon>Spermatophyta</taxon>
        <taxon>Magnoliopsida</taxon>
        <taxon>Liliopsida</taxon>
        <taxon>Poales</taxon>
        <taxon>Poaceae</taxon>
        <taxon>BOP clade</taxon>
        <taxon>Pooideae</taxon>
        <taxon>Triticodae</taxon>
        <taxon>Triticeae</taxon>
        <taxon>Hordeinae</taxon>
        <taxon>Hordeum</taxon>
    </lineage>
</organism>
<name>F2ELC9_HORVV</name>
<keyword evidence="4" id="KW-0479">Metal-binding</keyword>
<dbReference type="InterPro" id="IPR008972">
    <property type="entry name" value="Cupredoxin"/>
</dbReference>
<keyword evidence="5" id="KW-0677">Repeat</keyword>
<feature type="domain" description="Plastocyanin-like" evidence="7">
    <location>
        <begin position="18"/>
        <end position="133"/>
    </location>
</feature>
<evidence type="ECO:0000259" key="7">
    <source>
        <dbReference type="Pfam" id="PF07731"/>
    </source>
</evidence>
<evidence type="ECO:0000256" key="2">
    <source>
        <dbReference type="ARBA" id="ARBA00010609"/>
    </source>
</evidence>
<evidence type="ECO:0000256" key="1">
    <source>
        <dbReference type="ARBA" id="ARBA00004613"/>
    </source>
</evidence>
<comment type="similarity">
    <text evidence="2">Belongs to the multicopper oxidase family.</text>
</comment>
<proteinExistence type="evidence at transcript level"/>
<sequence>MRELPDRAPRMFNYIETLEPTSKATSVRRLRYNSTVEIVFQSPILPGSYSNPMHLHGHDFFVLAQGVGRYDANTDVAKYNLVDPPMRNTVLVPLFGWAAVRFVTNNPGVWFLHCHFGYHSSSGMAVAFVVDNGPTLDSTLPPPPEDLPSCEITIVEWHMNNGNMVLFRDFHISTFV</sequence>
<dbReference type="Pfam" id="PF07731">
    <property type="entry name" value="Cu-oxidase_2"/>
    <property type="match status" value="1"/>
</dbReference>
<comment type="subcellular location">
    <subcellularLocation>
        <location evidence="1">Secreted</location>
    </subcellularLocation>
</comment>